<keyword evidence="3" id="KW-1185">Reference proteome</keyword>
<evidence type="ECO:0000256" key="1">
    <source>
        <dbReference type="SAM" id="MobiDB-lite"/>
    </source>
</evidence>
<accession>C5KAC5</accession>
<dbReference type="Proteomes" id="UP000007800">
    <property type="component" value="Unassembled WGS sequence"/>
</dbReference>
<feature type="compositionally biased region" description="Low complexity" evidence="1">
    <location>
        <begin position="1"/>
        <end position="23"/>
    </location>
</feature>
<feature type="region of interest" description="Disordered" evidence="1">
    <location>
        <begin position="81"/>
        <end position="130"/>
    </location>
</feature>
<dbReference type="RefSeq" id="XP_002786790.1">
    <property type="nucleotide sequence ID" value="XM_002786744.1"/>
</dbReference>
<organism evidence="3">
    <name type="scientific">Perkinsus marinus (strain ATCC 50983 / TXsc)</name>
    <dbReference type="NCBI Taxonomy" id="423536"/>
    <lineage>
        <taxon>Eukaryota</taxon>
        <taxon>Sar</taxon>
        <taxon>Alveolata</taxon>
        <taxon>Perkinsozoa</taxon>
        <taxon>Perkinsea</taxon>
        <taxon>Perkinsida</taxon>
        <taxon>Perkinsidae</taxon>
        <taxon>Perkinsus</taxon>
    </lineage>
</organism>
<dbReference type="InParanoid" id="C5KAC5"/>
<dbReference type="OMA" id="DISSWHC"/>
<name>C5KAC5_PERM5</name>
<proteinExistence type="predicted"/>
<evidence type="ECO:0000313" key="3">
    <source>
        <dbReference type="Proteomes" id="UP000007800"/>
    </source>
</evidence>
<feature type="compositionally biased region" description="Basic and acidic residues" evidence="1">
    <location>
        <begin position="81"/>
        <end position="94"/>
    </location>
</feature>
<feature type="compositionally biased region" description="Low complexity" evidence="1">
    <location>
        <begin position="32"/>
        <end position="46"/>
    </location>
</feature>
<sequence>MSMTSSSSSPLLSASPSSASTSSRAFPDDEQQSSPGSGSDLGDGQSRILISVVRKNRRKRSDVDTATFVLDSGDKLVLEVDGAHRTEQATSEKTKRTRTPTSTVKEERITKRSGAAARTTQKSKARRTQHSTKRWYLNDLPELVEARLVIHREDPNLPAIRKNDFKIWTGQPLQTQIIDVLKRGLYRDISSWYCEFDKDGVRGKHVDGSQAPLNIPGFEPGITIVVKPGRKR</sequence>
<feature type="compositionally biased region" description="Basic residues" evidence="1">
    <location>
        <begin position="121"/>
        <end position="130"/>
    </location>
</feature>
<evidence type="ECO:0000313" key="2">
    <source>
        <dbReference type="EMBL" id="EER18586.1"/>
    </source>
</evidence>
<protein>
    <submittedName>
        <fullName evidence="2">Uncharacterized protein</fullName>
    </submittedName>
</protein>
<dbReference type="GeneID" id="9048549"/>
<dbReference type="OrthoDB" id="442587at2759"/>
<reference evidence="2 3" key="1">
    <citation type="submission" date="2008-07" db="EMBL/GenBank/DDBJ databases">
        <authorList>
            <person name="El-Sayed N."/>
            <person name="Caler E."/>
            <person name="Inman J."/>
            <person name="Amedeo P."/>
            <person name="Hass B."/>
            <person name="Wortman J."/>
        </authorList>
    </citation>
    <scope>NUCLEOTIDE SEQUENCE [LARGE SCALE GENOMIC DNA]</scope>
    <source>
        <strain evidence="3">ATCC 50983 / TXsc</strain>
    </source>
</reference>
<feature type="region of interest" description="Disordered" evidence="1">
    <location>
        <begin position="1"/>
        <end position="46"/>
    </location>
</feature>
<gene>
    <name evidence="2" type="ORF">Pmar_PMAR008916</name>
</gene>
<dbReference type="EMBL" id="GG671749">
    <property type="protein sequence ID" value="EER18586.1"/>
    <property type="molecule type" value="Genomic_DNA"/>
</dbReference>
<dbReference type="AlphaFoldDB" id="C5KAC5"/>